<sequence>MAVTAGTLMLVGCTGGPDGDTDTGARKPSGRSSGTTGEPGSAPSSSGPYTVAEDRAPATRAEAVEFVRELPARHFTAVARRIAERPEDAVLFAGLRPERAASLDRALREAGHRGARVADEPVLGGRFLAEAEGWMVGTAYADAGADPRLRTFAAAHRELHGDSPAPWAAEAYDAVRFAAHGLTEAGDDGPSALRSELLRAPWQGVTRRFSYDPGGQFYDADRDGGSFLYRISGGAHFVARADDIGDGGG</sequence>
<accession>A0ABQ2T6T5</accession>
<feature type="compositionally biased region" description="Low complexity" evidence="3">
    <location>
        <begin position="32"/>
        <end position="50"/>
    </location>
</feature>
<comment type="similarity">
    <text evidence="1">Belongs to the leucine-binding protein family.</text>
</comment>
<keyword evidence="6" id="KW-1185">Reference proteome</keyword>
<evidence type="ECO:0000313" key="5">
    <source>
        <dbReference type="EMBL" id="GGS54903.1"/>
    </source>
</evidence>
<dbReference type="Proteomes" id="UP000597853">
    <property type="component" value="Unassembled WGS sequence"/>
</dbReference>
<dbReference type="InterPro" id="IPR028081">
    <property type="entry name" value="Leu-bd"/>
</dbReference>
<evidence type="ECO:0000313" key="6">
    <source>
        <dbReference type="Proteomes" id="UP000597853"/>
    </source>
</evidence>
<dbReference type="Pfam" id="PF13458">
    <property type="entry name" value="Peripla_BP_6"/>
    <property type="match status" value="1"/>
</dbReference>
<gene>
    <name evidence="5" type="ORF">GCM10010285_38150</name>
</gene>
<evidence type="ECO:0000256" key="1">
    <source>
        <dbReference type="ARBA" id="ARBA00010062"/>
    </source>
</evidence>
<protein>
    <recommendedName>
        <fullName evidence="4">Leucine-binding protein domain-containing protein</fullName>
    </recommendedName>
</protein>
<comment type="caution">
    <text evidence="5">The sequence shown here is derived from an EMBL/GenBank/DDBJ whole genome shotgun (WGS) entry which is preliminary data.</text>
</comment>
<feature type="domain" description="Leucine-binding protein" evidence="4">
    <location>
        <begin position="52"/>
        <end position="216"/>
    </location>
</feature>
<proteinExistence type="inferred from homology"/>
<evidence type="ECO:0000259" key="4">
    <source>
        <dbReference type="Pfam" id="PF13458"/>
    </source>
</evidence>
<keyword evidence="2" id="KW-0732">Signal</keyword>
<feature type="region of interest" description="Disordered" evidence="3">
    <location>
        <begin position="8"/>
        <end position="56"/>
    </location>
</feature>
<evidence type="ECO:0000256" key="2">
    <source>
        <dbReference type="ARBA" id="ARBA00022729"/>
    </source>
</evidence>
<dbReference type="SUPFAM" id="SSF53822">
    <property type="entry name" value="Periplasmic binding protein-like I"/>
    <property type="match status" value="1"/>
</dbReference>
<dbReference type="InterPro" id="IPR028082">
    <property type="entry name" value="Peripla_BP_I"/>
</dbReference>
<dbReference type="Gene3D" id="3.40.50.2300">
    <property type="match status" value="2"/>
</dbReference>
<reference evidence="6" key="1">
    <citation type="journal article" date="2019" name="Int. J. Syst. Evol. Microbiol.">
        <title>The Global Catalogue of Microorganisms (GCM) 10K type strain sequencing project: providing services to taxonomists for standard genome sequencing and annotation.</title>
        <authorList>
            <consortium name="The Broad Institute Genomics Platform"/>
            <consortium name="The Broad Institute Genome Sequencing Center for Infectious Disease"/>
            <person name="Wu L."/>
            <person name="Ma J."/>
        </authorList>
    </citation>
    <scope>NUCLEOTIDE SEQUENCE [LARGE SCALE GENOMIC DNA]</scope>
    <source>
        <strain evidence="6">JCM 4416</strain>
    </source>
</reference>
<name>A0ABQ2T6T5_STREZ</name>
<dbReference type="EMBL" id="BMTX01000010">
    <property type="protein sequence ID" value="GGS54903.1"/>
    <property type="molecule type" value="Genomic_DNA"/>
</dbReference>
<evidence type="ECO:0000256" key="3">
    <source>
        <dbReference type="SAM" id="MobiDB-lite"/>
    </source>
</evidence>
<organism evidence="5 6">
    <name type="scientific">Streptomyces pseudogriseolus</name>
    <name type="common">Streptomyces gancidicus</name>
    <name type="synonym">Streptomyces rubiginosus</name>
    <dbReference type="NCBI Taxonomy" id="36817"/>
    <lineage>
        <taxon>Bacteria</taxon>
        <taxon>Bacillati</taxon>
        <taxon>Actinomycetota</taxon>
        <taxon>Actinomycetes</taxon>
        <taxon>Kitasatosporales</taxon>
        <taxon>Streptomycetaceae</taxon>
        <taxon>Streptomyces</taxon>
        <taxon>Streptomyces pseudogriseolus group</taxon>
    </lineage>
</organism>